<dbReference type="InterPro" id="IPR020846">
    <property type="entry name" value="MFS_dom"/>
</dbReference>
<dbReference type="CDD" id="cd17321">
    <property type="entry name" value="MFS_MMR_MDR_like"/>
    <property type="match status" value="1"/>
</dbReference>
<proteinExistence type="predicted"/>
<dbReference type="SUPFAM" id="SSF103473">
    <property type="entry name" value="MFS general substrate transporter"/>
    <property type="match status" value="1"/>
</dbReference>
<evidence type="ECO:0000256" key="1">
    <source>
        <dbReference type="ARBA" id="ARBA00004651"/>
    </source>
</evidence>
<organism evidence="9 10">
    <name type="scientific">Gordonia polyisoprenivorans</name>
    <dbReference type="NCBI Taxonomy" id="84595"/>
    <lineage>
        <taxon>Bacteria</taxon>
        <taxon>Bacillati</taxon>
        <taxon>Actinomycetota</taxon>
        <taxon>Actinomycetes</taxon>
        <taxon>Mycobacteriales</taxon>
        <taxon>Gordoniaceae</taxon>
        <taxon>Gordonia</taxon>
    </lineage>
</organism>
<dbReference type="EMBL" id="JAAXPC010000010">
    <property type="protein sequence ID" value="NKY03449.1"/>
    <property type="molecule type" value="Genomic_DNA"/>
</dbReference>
<gene>
    <name evidence="9" type="ORF">HGA05_17905</name>
</gene>
<feature type="transmembrane region" description="Helical" evidence="7">
    <location>
        <begin position="355"/>
        <end position="377"/>
    </location>
</feature>
<feature type="transmembrane region" description="Helical" evidence="7">
    <location>
        <begin position="87"/>
        <end position="104"/>
    </location>
</feature>
<dbReference type="PROSITE" id="PS50850">
    <property type="entry name" value="MFS"/>
    <property type="match status" value="1"/>
</dbReference>
<feature type="transmembrane region" description="Helical" evidence="7">
    <location>
        <begin position="324"/>
        <end position="348"/>
    </location>
</feature>
<feature type="domain" description="Major facilitator superfamily (MFS) profile" evidence="8">
    <location>
        <begin position="21"/>
        <end position="552"/>
    </location>
</feature>
<feature type="transmembrane region" description="Helical" evidence="7">
    <location>
        <begin position="383"/>
        <end position="407"/>
    </location>
</feature>
<evidence type="ECO:0000256" key="6">
    <source>
        <dbReference type="ARBA" id="ARBA00023136"/>
    </source>
</evidence>
<evidence type="ECO:0000313" key="10">
    <source>
        <dbReference type="Proteomes" id="UP000563898"/>
    </source>
</evidence>
<keyword evidence="5 7" id="KW-1133">Transmembrane helix</keyword>
<evidence type="ECO:0000256" key="2">
    <source>
        <dbReference type="ARBA" id="ARBA00022448"/>
    </source>
</evidence>
<sequence>MTQRTLVTGQVADRYVLDRRTLIAAAAAIALAQAALAMPAVLNGLFQDDLGTSASQLTWISAAFLVPVTLFELTFGVLGDLFGRKRLLIIGTIVLGIGQLIGFLTPGADVDTSIRVAVLLVGQVLTGVGAAAIMPTTLAMVAAGTHTAHDRARAISVWAAALATGSFVSPVLGGFLARYPFAGTDTAGWRWGFLAVAVLAVPCLIVTLTMATTSSAPTGRSLDWPGQITVAISLFALLYAVIQGSTTGYGAPDIIGAFVVAALSAVAFIIVERRAPAPLLRLDLFGNRAFSVAAIATVLGSFALLGTAYITSIRLAAIQGFSPLVTSIAFVILNGMTLLTAPLVARLLVRHNARWLMAGGFGLIAIGDLWAASIPAATMSLGLILPPIAVVGLGFALALQAVTAVAVNTVPTHLAGMASGTTSLLRDFGFTLGPSVIGAIALTQAANAIQAKLNASEDLRNALQAFDSAPAHASGATRESLEAAVGAVHSGPLGANGVPATVMVDGKSMPLNPLQSVAFDALDHSYSMAFVVCAGAALLATLIVGIGFTGVDPRGRVSGEPETV</sequence>
<evidence type="ECO:0000256" key="4">
    <source>
        <dbReference type="ARBA" id="ARBA00022692"/>
    </source>
</evidence>
<dbReference type="Pfam" id="PF07690">
    <property type="entry name" value="MFS_1"/>
    <property type="match status" value="1"/>
</dbReference>
<evidence type="ECO:0000313" key="9">
    <source>
        <dbReference type="EMBL" id="NKY03449.1"/>
    </source>
</evidence>
<dbReference type="AlphaFoldDB" id="A0A846WPS0"/>
<dbReference type="InterPro" id="IPR036259">
    <property type="entry name" value="MFS_trans_sf"/>
</dbReference>
<evidence type="ECO:0000259" key="8">
    <source>
        <dbReference type="PROSITE" id="PS50850"/>
    </source>
</evidence>
<comment type="subcellular location">
    <subcellularLocation>
        <location evidence="1">Cell membrane</location>
        <topology evidence="1">Multi-pass membrane protein</topology>
    </subcellularLocation>
</comment>
<evidence type="ECO:0000256" key="7">
    <source>
        <dbReference type="SAM" id="Phobius"/>
    </source>
</evidence>
<feature type="transmembrane region" description="Helical" evidence="7">
    <location>
        <begin position="292"/>
        <end position="312"/>
    </location>
</feature>
<feature type="transmembrane region" description="Helical" evidence="7">
    <location>
        <begin position="254"/>
        <end position="271"/>
    </location>
</feature>
<dbReference type="GO" id="GO:0005886">
    <property type="term" value="C:plasma membrane"/>
    <property type="evidence" value="ECO:0007669"/>
    <property type="project" value="UniProtKB-SubCell"/>
</dbReference>
<dbReference type="PANTHER" id="PTHR42718">
    <property type="entry name" value="MAJOR FACILITATOR SUPERFAMILY MULTIDRUG TRANSPORTER MFSC"/>
    <property type="match status" value="1"/>
</dbReference>
<protein>
    <submittedName>
        <fullName evidence="9">MFS transporter</fullName>
    </submittedName>
</protein>
<dbReference type="RefSeq" id="WP_006370491.1">
    <property type="nucleotide sequence ID" value="NZ_JAAXPC010000010.1"/>
</dbReference>
<feature type="transmembrane region" description="Helical" evidence="7">
    <location>
        <begin position="54"/>
        <end position="75"/>
    </location>
</feature>
<keyword evidence="2" id="KW-0813">Transport</keyword>
<reference evidence="9 10" key="1">
    <citation type="submission" date="2020-04" db="EMBL/GenBank/DDBJ databases">
        <title>MicrobeNet Type strains.</title>
        <authorList>
            <person name="Nicholson A.C."/>
        </authorList>
    </citation>
    <scope>NUCLEOTIDE SEQUENCE [LARGE SCALE GENOMIC DNA]</scope>
    <source>
        <strain evidence="9 10">ATCC BAA-14</strain>
    </source>
</reference>
<accession>A0A846WPS0</accession>
<keyword evidence="4 7" id="KW-0812">Transmembrane</keyword>
<name>A0A846WPS0_9ACTN</name>
<dbReference type="Proteomes" id="UP000563898">
    <property type="component" value="Unassembled WGS sequence"/>
</dbReference>
<keyword evidence="6 7" id="KW-0472">Membrane</keyword>
<evidence type="ECO:0000256" key="3">
    <source>
        <dbReference type="ARBA" id="ARBA00022475"/>
    </source>
</evidence>
<dbReference type="InterPro" id="IPR011701">
    <property type="entry name" value="MFS"/>
</dbReference>
<feature type="transmembrane region" description="Helical" evidence="7">
    <location>
        <begin position="224"/>
        <end position="242"/>
    </location>
</feature>
<evidence type="ECO:0000256" key="5">
    <source>
        <dbReference type="ARBA" id="ARBA00022989"/>
    </source>
</evidence>
<comment type="caution">
    <text evidence="9">The sequence shown here is derived from an EMBL/GenBank/DDBJ whole genome shotgun (WGS) entry which is preliminary data.</text>
</comment>
<feature type="transmembrane region" description="Helical" evidence="7">
    <location>
        <begin position="189"/>
        <end position="212"/>
    </location>
</feature>
<feature type="transmembrane region" description="Helical" evidence="7">
    <location>
        <begin position="21"/>
        <end position="42"/>
    </location>
</feature>
<feature type="transmembrane region" description="Helical" evidence="7">
    <location>
        <begin position="526"/>
        <end position="548"/>
    </location>
</feature>
<dbReference type="PANTHER" id="PTHR42718:SF46">
    <property type="entry name" value="BLR6921 PROTEIN"/>
    <property type="match status" value="1"/>
</dbReference>
<dbReference type="Gene3D" id="1.20.1250.20">
    <property type="entry name" value="MFS general substrate transporter like domains"/>
    <property type="match status" value="2"/>
</dbReference>
<feature type="transmembrane region" description="Helical" evidence="7">
    <location>
        <begin position="116"/>
        <end position="143"/>
    </location>
</feature>
<keyword evidence="3" id="KW-1003">Cell membrane</keyword>
<dbReference type="GO" id="GO:0022857">
    <property type="term" value="F:transmembrane transporter activity"/>
    <property type="evidence" value="ECO:0007669"/>
    <property type="project" value="InterPro"/>
</dbReference>
<feature type="transmembrane region" description="Helical" evidence="7">
    <location>
        <begin position="155"/>
        <end position="177"/>
    </location>
</feature>